<dbReference type="EMBL" id="JAYKXP010000046">
    <property type="protein sequence ID" value="KAK7037537.1"/>
    <property type="molecule type" value="Genomic_DNA"/>
</dbReference>
<evidence type="ECO:0000313" key="2">
    <source>
        <dbReference type="EMBL" id="KAK7037537.1"/>
    </source>
</evidence>
<comment type="caution">
    <text evidence="2">The sequence shown here is derived from an EMBL/GenBank/DDBJ whole genome shotgun (WGS) entry which is preliminary data.</text>
</comment>
<evidence type="ECO:0000313" key="3">
    <source>
        <dbReference type="Proteomes" id="UP001383192"/>
    </source>
</evidence>
<evidence type="ECO:0000256" key="1">
    <source>
        <dbReference type="SAM" id="MobiDB-lite"/>
    </source>
</evidence>
<dbReference type="Proteomes" id="UP001383192">
    <property type="component" value="Unassembled WGS sequence"/>
</dbReference>
<feature type="compositionally biased region" description="Polar residues" evidence="1">
    <location>
        <begin position="49"/>
        <end position="59"/>
    </location>
</feature>
<dbReference type="AlphaFoldDB" id="A0AAW0CEX4"/>
<accession>A0AAW0CEX4</accession>
<proteinExistence type="predicted"/>
<protein>
    <recommendedName>
        <fullName evidence="4">Retrotransposon gag domain-containing protein</fullName>
    </recommendedName>
</protein>
<feature type="region of interest" description="Disordered" evidence="1">
    <location>
        <begin position="1"/>
        <end position="62"/>
    </location>
</feature>
<reference evidence="2 3" key="1">
    <citation type="submission" date="2024-01" db="EMBL/GenBank/DDBJ databases">
        <title>A draft genome for a cacao thread blight-causing isolate of Paramarasmius palmivorus.</title>
        <authorList>
            <person name="Baruah I.K."/>
            <person name="Bukari Y."/>
            <person name="Amoako-Attah I."/>
            <person name="Meinhardt L.W."/>
            <person name="Bailey B.A."/>
            <person name="Cohen S.P."/>
        </authorList>
    </citation>
    <scope>NUCLEOTIDE SEQUENCE [LARGE SCALE GENOMIC DNA]</scope>
    <source>
        <strain evidence="2 3">GH-12</strain>
    </source>
</reference>
<keyword evidence="3" id="KW-1185">Reference proteome</keyword>
<gene>
    <name evidence="2" type="ORF">VNI00_011029</name>
</gene>
<organism evidence="2 3">
    <name type="scientific">Paramarasmius palmivorus</name>
    <dbReference type="NCBI Taxonomy" id="297713"/>
    <lineage>
        <taxon>Eukaryota</taxon>
        <taxon>Fungi</taxon>
        <taxon>Dikarya</taxon>
        <taxon>Basidiomycota</taxon>
        <taxon>Agaricomycotina</taxon>
        <taxon>Agaricomycetes</taxon>
        <taxon>Agaricomycetidae</taxon>
        <taxon>Agaricales</taxon>
        <taxon>Marasmiineae</taxon>
        <taxon>Marasmiaceae</taxon>
        <taxon>Paramarasmius</taxon>
    </lineage>
</organism>
<evidence type="ECO:0008006" key="4">
    <source>
        <dbReference type="Google" id="ProtNLM"/>
    </source>
</evidence>
<sequence>MTWTLHVQEDRSHRRSAASTTFQPVAPAANRSSGSDNRRASMRSDASDTRSQNNPSHQLALTAPSPNRRVLYVYDDTPYGTGRKLRHRIFARMVETIESRLHVSRPRGPTPRIPLGPSKMKTYRGECDIIVLDDFLRNFIFHCEAFGLTGPPRVYMDDEGWVVSSQETLRVHLLGAVLKGSAEEWFKACIQVDRPEGEPTLLEVFEQMFYWFIQSSAINKLKRSFDEVEYTSEGGIRKVFLALKRSGELLPERPGLYSFKETLLKKMPKRMRRHVLHGGVSAESSLQTIMERAVSWEVDNEQDQLYSQPR</sequence>
<name>A0AAW0CEX4_9AGAR</name>